<dbReference type="Pfam" id="PF20050">
    <property type="entry name" value="DUF6452"/>
    <property type="match status" value="1"/>
</dbReference>
<keyword evidence="2" id="KW-1185">Reference proteome</keyword>
<dbReference type="KEGG" id="ptq:P700755_003265"/>
<evidence type="ECO:0000313" key="2">
    <source>
        <dbReference type="Proteomes" id="UP000008514"/>
    </source>
</evidence>
<dbReference type="Proteomes" id="UP000008514">
    <property type="component" value="Chromosome"/>
</dbReference>
<dbReference type="eggNOG" id="ENOG50331A0">
    <property type="taxonomic scope" value="Bacteria"/>
</dbReference>
<dbReference type="EMBL" id="CP003879">
    <property type="protein sequence ID" value="AFU69915.1"/>
    <property type="molecule type" value="Genomic_DNA"/>
</dbReference>
<proteinExistence type="predicted"/>
<organism evidence="1 2">
    <name type="scientific">Psychroflexus torquis (strain ATCC 700755 / CIP 106069 / ACAM 623)</name>
    <dbReference type="NCBI Taxonomy" id="313595"/>
    <lineage>
        <taxon>Bacteria</taxon>
        <taxon>Pseudomonadati</taxon>
        <taxon>Bacteroidota</taxon>
        <taxon>Flavobacteriia</taxon>
        <taxon>Flavobacteriales</taxon>
        <taxon>Flavobacteriaceae</taxon>
        <taxon>Psychroflexus</taxon>
    </lineage>
</organism>
<dbReference type="RefSeq" id="WP_015025465.1">
    <property type="nucleotide sequence ID" value="NC_018721.1"/>
</dbReference>
<evidence type="ECO:0000313" key="1">
    <source>
        <dbReference type="EMBL" id="AFU69915.1"/>
    </source>
</evidence>
<accession>K4IWS7</accession>
<dbReference type="STRING" id="313595.P700755_003265"/>
<sequence>MKKGLVYGIISAFVALCIYSCERDDICAEAIVNTPKLVIEFFDANNPGNSKNVNSLLVREIENDSTILFNSTSTIAIPLKTDAIETKYIFNINSQSESGGLIDTLNFSYATVETYLNRACGFKADFIDFRARKENIEFDDINWIRDIQVRETTIDNESETHLYLFY</sequence>
<dbReference type="InterPro" id="IPR045607">
    <property type="entry name" value="DUF6452"/>
</dbReference>
<protein>
    <submittedName>
        <fullName evidence="1">Uncharacterized protein</fullName>
    </submittedName>
</protein>
<name>K4IWS7_PSYTT</name>
<dbReference type="OrthoDB" id="663527at2"/>
<gene>
    <name evidence="1" type="ordered locus">P700755_003265</name>
</gene>
<reference evidence="1" key="2">
    <citation type="submission" date="2012-09" db="EMBL/GenBank/DDBJ databases">
        <title>The complete sequence of Psychroflexus torquis an extreme psychrophile from sea-ice that is stimulated by light.</title>
        <authorList>
            <person name="Feng S."/>
            <person name="Powell S.M."/>
            <person name="Bowman J.P."/>
        </authorList>
    </citation>
    <scope>NUCLEOTIDE SEQUENCE [LARGE SCALE GENOMIC DNA]</scope>
    <source>
        <strain evidence="1">ATCC 700755</strain>
    </source>
</reference>
<dbReference type="AlphaFoldDB" id="K4IWS7"/>
<reference evidence="1" key="1">
    <citation type="submission" date="2006-03" db="EMBL/GenBank/DDBJ databases">
        <authorList>
            <person name="Bowman J."/>
            <person name="Ferriera S."/>
            <person name="Johnson J."/>
            <person name="Kravitz S."/>
            <person name="Halpern A."/>
            <person name="Remington K."/>
            <person name="Beeson K."/>
            <person name="Tran B."/>
            <person name="Rogers Y.-H."/>
            <person name="Friedman R."/>
            <person name="Venter J.C."/>
        </authorList>
    </citation>
    <scope>NUCLEOTIDE SEQUENCE [LARGE SCALE GENOMIC DNA]</scope>
    <source>
        <strain evidence="1">ATCC 700755</strain>
    </source>
</reference>
<dbReference type="HOGENOM" id="CLU_134937_0_0_10"/>